<evidence type="ECO:0000259" key="3">
    <source>
        <dbReference type="PROSITE" id="PS51266"/>
    </source>
</evidence>
<protein>
    <submittedName>
        <fullName evidence="4">CHY zinc finger domain-containing protein</fullName>
    </submittedName>
    <submittedName>
        <fullName evidence="5">CHY_zinc finger domain-containing protein</fullName>
    </submittedName>
</protein>
<keyword evidence="1" id="KW-0862">Zinc</keyword>
<evidence type="ECO:0000259" key="2">
    <source>
        <dbReference type="PROSITE" id="PS50089"/>
    </source>
</evidence>
<dbReference type="CDD" id="cd16448">
    <property type="entry name" value="RING-H2"/>
    <property type="match status" value="1"/>
</dbReference>
<reference evidence="4" key="1">
    <citation type="submission" date="2023-06" db="EMBL/GenBank/DDBJ databases">
        <authorList>
            <person name="Kurt Z."/>
        </authorList>
    </citation>
    <scope>NUCLEOTIDE SEQUENCE</scope>
</reference>
<dbReference type="EMBL" id="CAXDID020000286">
    <property type="protein sequence ID" value="CAL6070745.1"/>
    <property type="molecule type" value="Genomic_DNA"/>
</dbReference>
<evidence type="ECO:0000313" key="6">
    <source>
        <dbReference type="Proteomes" id="UP001642409"/>
    </source>
</evidence>
<evidence type="ECO:0000313" key="5">
    <source>
        <dbReference type="EMBL" id="CAL6070745.1"/>
    </source>
</evidence>
<keyword evidence="6" id="KW-1185">Reference proteome</keyword>
<dbReference type="PROSITE" id="PS51266">
    <property type="entry name" value="ZF_CHY"/>
    <property type="match status" value="1"/>
</dbReference>
<organism evidence="4">
    <name type="scientific">Hexamita inflata</name>
    <dbReference type="NCBI Taxonomy" id="28002"/>
    <lineage>
        <taxon>Eukaryota</taxon>
        <taxon>Metamonada</taxon>
        <taxon>Diplomonadida</taxon>
        <taxon>Hexamitidae</taxon>
        <taxon>Hexamitinae</taxon>
        <taxon>Hexamita</taxon>
    </lineage>
</organism>
<name>A0AA86NQU3_9EUKA</name>
<reference evidence="5 6" key="2">
    <citation type="submission" date="2024-07" db="EMBL/GenBank/DDBJ databases">
        <authorList>
            <person name="Akdeniz Z."/>
        </authorList>
    </citation>
    <scope>NUCLEOTIDE SEQUENCE [LARGE SCALE GENOMIC DNA]</scope>
</reference>
<keyword evidence="1" id="KW-0479">Metal-binding</keyword>
<dbReference type="InterPro" id="IPR013083">
    <property type="entry name" value="Znf_RING/FYVE/PHD"/>
</dbReference>
<evidence type="ECO:0000313" key="4">
    <source>
        <dbReference type="EMBL" id="CAI9924742.1"/>
    </source>
</evidence>
<dbReference type="SMART" id="SM00184">
    <property type="entry name" value="RING"/>
    <property type="match status" value="1"/>
</dbReference>
<dbReference type="PROSITE" id="PS50089">
    <property type="entry name" value="ZF_RING_2"/>
    <property type="match status" value="1"/>
</dbReference>
<proteinExistence type="predicted"/>
<dbReference type="SUPFAM" id="SSF57850">
    <property type="entry name" value="RING/U-box"/>
    <property type="match status" value="1"/>
</dbReference>
<dbReference type="Gene3D" id="3.30.40.10">
    <property type="entry name" value="Zinc/RING finger domain, C3HC4 (zinc finger)"/>
    <property type="match status" value="1"/>
</dbReference>
<comment type="caution">
    <text evidence="4">The sequence shown here is derived from an EMBL/GenBank/DDBJ whole genome shotgun (WGS) entry which is preliminary data.</text>
</comment>
<dbReference type="GO" id="GO:0008270">
    <property type="term" value="F:zinc ion binding"/>
    <property type="evidence" value="ECO:0007669"/>
    <property type="project" value="UniProtKB-KW"/>
</dbReference>
<feature type="domain" description="CHY-type" evidence="3">
    <location>
        <begin position="88"/>
        <end position="171"/>
    </location>
</feature>
<accession>A0AA86NQU3</accession>
<dbReference type="InterPro" id="IPR008913">
    <property type="entry name" value="Znf_CHY"/>
</dbReference>
<dbReference type="EMBL" id="CATOUU010000321">
    <property type="protein sequence ID" value="CAI9924742.1"/>
    <property type="molecule type" value="Genomic_DNA"/>
</dbReference>
<gene>
    <name evidence="4" type="ORF">HINF_LOCUS12387</name>
    <name evidence="5" type="ORF">HINF_LOCUS54762</name>
</gene>
<dbReference type="Proteomes" id="UP001642409">
    <property type="component" value="Unassembled WGS sequence"/>
</dbReference>
<sequence length="392" mass="45427">MSCICISLYNDNGELLKTEPFAPNSYLYKYGSQISNEYEPCFPIGHYNSRISILTNINLFQDKIYSFKVPTEWLRLYDKRKIMYVKKFYQDLSHCDHFISNCVFSCAICAKQYSCRYCHDESEDHSFMFESVQCLCGASLASCTCGLPQPKSLCEICGFASLSHDFAHCQHCNFCHFSFDTCNFQFDQSHQISANNQLNSIESCAVCLCPFDSFLFKPVFLSCSHCFHQHCIDQIRFQNQKIICPLDRSVQTDQQMQQAIMRTKMCLEGRERVLVTVKCKCGRQFRTQRSTVGYLCICGQINGIKSVQTEFGQETDDEKDEAILWAENEINESNLEEKLKMNILGRETAVKALRLVRLRGEKFTNVKELQMLVQKYCYEVEMAWQSGFCVFK</sequence>
<keyword evidence="1" id="KW-0863">Zinc-finger</keyword>
<dbReference type="InterPro" id="IPR001841">
    <property type="entry name" value="Znf_RING"/>
</dbReference>
<dbReference type="AlphaFoldDB" id="A0AA86NQU3"/>
<feature type="domain" description="RING-type" evidence="2">
    <location>
        <begin position="204"/>
        <end position="248"/>
    </location>
</feature>
<evidence type="ECO:0000256" key="1">
    <source>
        <dbReference type="PROSITE-ProRule" id="PRU00601"/>
    </source>
</evidence>